<proteinExistence type="predicted"/>
<dbReference type="InterPro" id="IPR009061">
    <property type="entry name" value="DNA-bd_dom_put_sf"/>
</dbReference>
<dbReference type="GO" id="GO:0000150">
    <property type="term" value="F:DNA strand exchange activity"/>
    <property type="evidence" value="ECO:0007669"/>
    <property type="project" value="InterPro"/>
</dbReference>
<evidence type="ECO:0000259" key="2">
    <source>
        <dbReference type="PROSITE" id="PS51736"/>
    </source>
</evidence>
<dbReference type="InterPro" id="IPR006119">
    <property type="entry name" value="Resolv_N"/>
</dbReference>
<accession>A0A1U7NIB2</accession>
<dbReference type="CDD" id="cd03769">
    <property type="entry name" value="SR_IS607_transposase_like"/>
    <property type="match status" value="1"/>
</dbReference>
<dbReference type="GeneID" id="82202048"/>
<feature type="domain" description="HTH merR-type" evidence="1">
    <location>
        <begin position="4"/>
        <end position="46"/>
    </location>
</feature>
<dbReference type="NCBIfam" id="NF033518">
    <property type="entry name" value="transpos_IS607"/>
    <property type="match status" value="1"/>
</dbReference>
<feature type="domain" description="Resolvase/invertase-type recombinase catalytic" evidence="2">
    <location>
        <begin position="63"/>
        <end position="205"/>
    </location>
</feature>
<name>A0A1U7NIB2_9FIRM</name>
<dbReference type="OrthoDB" id="5319803at2"/>
<dbReference type="CDD" id="cd04761">
    <property type="entry name" value="HTH_MerR-SF"/>
    <property type="match status" value="1"/>
</dbReference>
<dbReference type="SUPFAM" id="SSF46955">
    <property type="entry name" value="Putative DNA-binding domain"/>
    <property type="match status" value="1"/>
</dbReference>
<dbReference type="EMBL" id="MPJW01000067">
    <property type="protein sequence ID" value="OLU42105.1"/>
    <property type="molecule type" value="Genomic_DNA"/>
</dbReference>
<gene>
    <name evidence="3" type="ORF">BO222_02200</name>
</gene>
<dbReference type="InterPro" id="IPR051491">
    <property type="entry name" value="Recombinase/Transposase-rel"/>
</dbReference>
<dbReference type="InterPro" id="IPR048046">
    <property type="entry name" value="Transpos_IS607"/>
</dbReference>
<dbReference type="AlphaFoldDB" id="A0A1U7NIB2"/>
<comment type="caution">
    <text evidence="3">The sequence shown here is derived from an EMBL/GenBank/DDBJ whole genome shotgun (WGS) entry which is preliminary data.</text>
</comment>
<evidence type="ECO:0000259" key="1">
    <source>
        <dbReference type="PROSITE" id="PS50937"/>
    </source>
</evidence>
<dbReference type="RefSeq" id="WP_075817984.1">
    <property type="nucleotide sequence ID" value="NZ_MPJW01000067.1"/>
</dbReference>
<reference evidence="3 4" key="1">
    <citation type="submission" date="2016-11" db="EMBL/GenBank/DDBJ databases">
        <title>Description of two novel members of the family Erysipelotrichaceae: Ileibacterium lipovorans gen. nov., sp. nov. and Dubosiella newyorkensis, gen. nov., sp. nov.</title>
        <authorList>
            <person name="Cox L.M."/>
            <person name="Sohn J."/>
            <person name="Tyrrell K.L."/>
            <person name="Citron D.M."/>
            <person name="Lawson P.A."/>
            <person name="Patel N.B."/>
            <person name="Iizumi T."/>
            <person name="Perez-Perez G.I."/>
            <person name="Goldstein E.J."/>
            <person name="Blaser M.J."/>
        </authorList>
    </citation>
    <scope>NUCLEOTIDE SEQUENCE [LARGE SCALE GENOMIC DNA]</scope>
    <source>
        <strain evidence="3 4">NYU-BL-A3</strain>
    </source>
</reference>
<keyword evidence="4" id="KW-1185">Reference proteome</keyword>
<dbReference type="Pfam" id="PF00239">
    <property type="entry name" value="Resolvase"/>
    <property type="match status" value="1"/>
</dbReference>
<protein>
    <submittedName>
        <fullName evidence="3">DNA invertase</fullName>
    </submittedName>
</protein>
<dbReference type="Gene3D" id="1.10.1660.10">
    <property type="match status" value="1"/>
</dbReference>
<dbReference type="Gene3D" id="3.40.50.1390">
    <property type="entry name" value="Resolvase, N-terminal catalytic domain"/>
    <property type="match status" value="1"/>
</dbReference>
<dbReference type="InterPro" id="IPR036162">
    <property type="entry name" value="Resolvase-like_N_sf"/>
</dbReference>
<dbReference type="PROSITE" id="PS50937">
    <property type="entry name" value="HTH_MERR_2"/>
    <property type="match status" value="1"/>
</dbReference>
<dbReference type="Proteomes" id="UP000186341">
    <property type="component" value="Unassembled WGS sequence"/>
</dbReference>
<dbReference type="GO" id="GO:0003677">
    <property type="term" value="F:DNA binding"/>
    <property type="evidence" value="ECO:0007669"/>
    <property type="project" value="InterPro"/>
</dbReference>
<organism evidence="3 4">
    <name type="scientific">Ileibacterium valens</name>
    <dbReference type="NCBI Taxonomy" id="1862668"/>
    <lineage>
        <taxon>Bacteria</taxon>
        <taxon>Bacillati</taxon>
        <taxon>Bacillota</taxon>
        <taxon>Erysipelotrichia</taxon>
        <taxon>Erysipelotrichales</taxon>
        <taxon>Erysipelotrichaceae</taxon>
        <taxon>Ileibacterium</taxon>
    </lineage>
</organism>
<dbReference type="SUPFAM" id="SSF53041">
    <property type="entry name" value="Resolvase-like"/>
    <property type="match status" value="1"/>
</dbReference>
<dbReference type="PROSITE" id="PS51736">
    <property type="entry name" value="RECOMBINASES_3"/>
    <property type="match status" value="1"/>
</dbReference>
<dbReference type="FunFam" id="3.40.50.1390:FF:000002">
    <property type="entry name" value="ORF1 in transposon ISC1904"/>
    <property type="match status" value="1"/>
</dbReference>
<dbReference type="Pfam" id="PF00376">
    <property type="entry name" value="MerR"/>
    <property type="match status" value="1"/>
</dbReference>
<dbReference type="GO" id="GO:0006355">
    <property type="term" value="P:regulation of DNA-templated transcription"/>
    <property type="evidence" value="ECO:0007669"/>
    <property type="project" value="InterPro"/>
</dbReference>
<dbReference type="PANTHER" id="PTHR36172:SF1">
    <property type="entry name" value="RESOLVASE-RELATED"/>
    <property type="match status" value="1"/>
</dbReference>
<dbReference type="PANTHER" id="PTHR36172">
    <property type="match status" value="1"/>
</dbReference>
<dbReference type="InterPro" id="IPR041718">
    <property type="entry name" value="IS607_transposase-like"/>
</dbReference>
<evidence type="ECO:0000313" key="3">
    <source>
        <dbReference type="EMBL" id="OLU42105.1"/>
    </source>
</evidence>
<dbReference type="SMART" id="SM00422">
    <property type="entry name" value="HTH_MERR"/>
    <property type="match status" value="1"/>
</dbReference>
<evidence type="ECO:0000313" key="4">
    <source>
        <dbReference type="Proteomes" id="UP000186341"/>
    </source>
</evidence>
<sequence length="205" mass="24140">MEKRYKIGEFALMIGVSVQTLRKWEKAGKLTSYRSPGGVRYYTHQQYLELTGGSVRSSKTEETSVIYVRVSTRNQKDDLKNQAAFLRQFCNARGIIVSEVIEDYGSGLDYNRKKLNNLLNQVMDRKVSQIVIAHKDRFVRFGYDWFERLCERFGCRIIVVNNEELSFEKELVEDIMTILHMFSDRLHGLRKYRKMIKEDDSLTKE</sequence>
<dbReference type="SMART" id="SM00857">
    <property type="entry name" value="Resolvase"/>
    <property type="match status" value="1"/>
</dbReference>
<dbReference type="InterPro" id="IPR000551">
    <property type="entry name" value="MerR-type_HTH_dom"/>
</dbReference>
<dbReference type="Gene3D" id="1.10.287.2170">
    <property type="match status" value="1"/>
</dbReference>